<evidence type="ECO:0000259" key="4">
    <source>
        <dbReference type="PROSITE" id="PS50196"/>
    </source>
</evidence>
<dbReference type="PANTHER" id="PTHR23138:SF142">
    <property type="entry name" value="RAN-BINDING PROTEIN 3B-RELATED"/>
    <property type="match status" value="1"/>
</dbReference>
<dbReference type="InterPro" id="IPR045255">
    <property type="entry name" value="RanBP1-like"/>
</dbReference>
<dbReference type="Proteomes" id="UP001154252">
    <property type="component" value="Unassembled WGS sequence"/>
</dbReference>
<evidence type="ECO:0000313" key="5">
    <source>
        <dbReference type="EMBL" id="CAG8890774.1"/>
    </source>
</evidence>
<feature type="compositionally biased region" description="Basic and acidic residues" evidence="3">
    <location>
        <begin position="376"/>
        <end position="393"/>
    </location>
</feature>
<keyword evidence="6" id="KW-1185">Reference proteome</keyword>
<proteinExistence type="predicted"/>
<dbReference type="InterPro" id="IPR011993">
    <property type="entry name" value="PH-like_dom_sf"/>
</dbReference>
<feature type="compositionally biased region" description="Pro residues" evidence="3">
    <location>
        <begin position="180"/>
        <end position="207"/>
    </location>
</feature>
<feature type="compositionally biased region" description="Basic and acidic residues" evidence="3">
    <location>
        <begin position="43"/>
        <end position="54"/>
    </location>
</feature>
<keyword evidence="2" id="KW-0539">Nucleus</keyword>
<feature type="compositionally biased region" description="Pro residues" evidence="3">
    <location>
        <begin position="287"/>
        <end position="296"/>
    </location>
</feature>
<dbReference type="Gene3D" id="2.30.29.30">
    <property type="entry name" value="Pleckstrin-homology domain (PH domain)/Phosphotyrosine-binding domain (PTB)"/>
    <property type="match status" value="1"/>
</dbReference>
<dbReference type="InterPro" id="IPR000156">
    <property type="entry name" value="Ran_bind_dom"/>
</dbReference>
<gene>
    <name evidence="5" type="ORF">PEGY_LOCUS2487</name>
</gene>
<comment type="caution">
    <text evidence="5">The sequence shown here is derived from an EMBL/GenBank/DDBJ whole genome shotgun (WGS) entry which is preliminary data.</text>
</comment>
<feature type="region of interest" description="Disordered" evidence="3">
    <location>
        <begin position="177"/>
        <end position="430"/>
    </location>
</feature>
<feature type="compositionally biased region" description="Polar residues" evidence="3">
    <location>
        <begin position="222"/>
        <end position="233"/>
    </location>
</feature>
<accession>A0A9W4K4Z0</accession>
<feature type="compositionally biased region" description="Polar residues" evidence="3">
    <location>
        <begin position="10"/>
        <end position="19"/>
    </location>
</feature>
<feature type="compositionally biased region" description="Acidic residues" evidence="3">
    <location>
        <begin position="265"/>
        <end position="278"/>
    </location>
</feature>
<reference evidence="5" key="1">
    <citation type="submission" date="2021-07" db="EMBL/GenBank/DDBJ databases">
        <authorList>
            <person name="Branca A.L. A."/>
        </authorList>
    </citation>
    <scope>NUCLEOTIDE SEQUENCE</scope>
</reference>
<dbReference type="PANTHER" id="PTHR23138">
    <property type="entry name" value="RAN BINDING PROTEIN"/>
    <property type="match status" value="1"/>
</dbReference>
<feature type="region of interest" description="Disordered" evidence="3">
    <location>
        <begin position="517"/>
        <end position="553"/>
    </location>
</feature>
<name>A0A9W4K4Z0_9EURO</name>
<sequence>MRSDDIILTVTAQSPASDNDSGERPVRQQLKQTNLDAVGESDDSTRANRKRSLDLTEGANDTPPTKRSRESTPDNTAKDATTRDVSADVPATAAVNTSVHNTRLSYNPIISHIPETSKVQFPLELEIKVSIGGSEQISHLTIPVEIGIKVTTGAVSLASSTSKSTEGESSKIHITIPFAKPIPPSGHPFPAAHPAPVEPSPGNPSPADPSLTHPSPADPSLTHPSPTDPSLTHPSPVGPSPAYLRHGHPLPDEYKDDPSFHTFEEPESIGDSSSEDSLPDYRSPEYPSSPPVPHSPTDPDYPRPTVEVVEVLDSNHSQSPQNLETTGGNEDDSSQLKKKRSREQLEDDILKNSHATDPAPGLVEKTSDESSTADGQPEKKRPRDNSEERKAKVDQTFTESAFGKASANPSPFAMPNKSTPDASPFATKAAPTSGFGALGSGFSAFGSAFPAPSGKLTSFASPNAPAAFSGTAGKLTSFASPNAPAAFSGTAGKLTSFGSVNAPTSFSGAAGKLTSFASPNDPVPFGESSDKTLGAKQSDDEESDNEPVGEPDDTFVAEKTDERFHAQTGMDPALPLPWIPNMARDSHQPEKSVETGEENETTEFTAKGKLYSFDDKKWKERGTGTFKVNLKAESNGKKSGRIIMRADGALRVMLNSAIWQTMPFGDIKGSRPATRDIYLASKEEEKVVSLLLRLGNEKPAQELYDILKDVVQKL</sequence>
<feature type="compositionally biased region" description="Basic and acidic residues" evidence="3">
    <location>
        <begin position="67"/>
        <end position="86"/>
    </location>
</feature>
<feature type="domain" description="RanBD1" evidence="4">
    <location>
        <begin position="569"/>
        <end position="714"/>
    </location>
</feature>
<feature type="compositionally biased region" description="Basic and acidic residues" evidence="3">
    <location>
        <begin position="342"/>
        <end position="351"/>
    </location>
</feature>
<organism evidence="5 6">
    <name type="scientific">Penicillium egyptiacum</name>
    <dbReference type="NCBI Taxonomy" id="1303716"/>
    <lineage>
        <taxon>Eukaryota</taxon>
        <taxon>Fungi</taxon>
        <taxon>Dikarya</taxon>
        <taxon>Ascomycota</taxon>
        <taxon>Pezizomycotina</taxon>
        <taxon>Eurotiomycetes</taxon>
        <taxon>Eurotiomycetidae</taxon>
        <taxon>Eurotiales</taxon>
        <taxon>Aspergillaceae</taxon>
        <taxon>Penicillium</taxon>
    </lineage>
</organism>
<dbReference type="Pfam" id="PF00638">
    <property type="entry name" value="Ran_BP1"/>
    <property type="match status" value="1"/>
</dbReference>
<evidence type="ECO:0000313" key="6">
    <source>
        <dbReference type="Proteomes" id="UP001154252"/>
    </source>
</evidence>
<evidence type="ECO:0000256" key="1">
    <source>
        <dbReference type="ARBA" id="ARBA00004123"/>
    </source>
</evidence>
<dbReference type="SMART" id="SM00160">
    <property type="entry name" value="RanBD"/>
    <property type="match status" value="1"/>
</dbReference>
<dbReference type="AlphaFoldDB" id="A0A9W4K4Z0"/>
<comment type="subcellular location">
    <subcellularLocation>
        <location evidence="1">Nucleus</location>
    </subcellularLocation>
</comment>
<dbReference type="PROSITE" id="PS50196">
    <property type="entry name" value="RANBD1"/>
    <property type="match status" value="1"/>
</dbReference>
<dbReference type="EMBL" id="CAJVRC010000843">
    <property type="protein sequence ID" value="CAG8890774.1"/>
    <property type="molecule type" value="Genomic_DNA"/>
</dbReference>
<feature type="compositionally biased region" description="Acidic residues" evidence="3">
    <location>
        <begin position="539"/>
        <end position="553"/>
    </location>
</feature>
<dbReference type="GO" id="GO:0005634">
    <property type="term" value="C:nucleus"/>
    <property type="evidence" value="ECO:0007669"/>
    <property type="project" value="UniProtKB-SubCell"/>
</dbReference>
<dbReference type="SUPFAM" id="SSF50729">
    <property type="entry name" value="PH domain-like"/>
    <property type="match status" value="1"/>
</dbReference>
<dbReference type="OrthoDB" id="185618at2759"/>
<evidence type="ECO:0000256" key="3">
    <source>
        <dbReference type="SAM" id="MobiDB-lite"/>
    </source>
</evidence>
<evidence type="ECO:0000256" key="2">
    <source>
        <dbReference type="ARBA" id="ARBA00023242"/>
    </source>
</evidence>
<feature type="compositionally biased region" description="Basic and acidic residues" evidence="3">
    <location>
        <begin position="249"/>
        <end position="264"/>
    </location>
</feature>
<feature type="region of interest" description="Disordered" evidence="3">
    <location>
        <begin position="1"/>
        <end position="89"/>
    </location>
</feature>
<protein>
    <recommendedName>
        <fullName evidence="4">RanBD1 domain-containing protein</fullName>
    </recommendedName>
</protein>
<feature type="compositionally biased region" description="Polar residues" evidence="3">
    <location>
        <begin position="314"/>
        <end position="328"/>
    </location>
</feature>